<name>A0A5B8XFZ4_9RICK</name>
<dbReference type="GO" id="GO:0005524">
    <property type="term" value="F:ATP binding"/>
    <property type="evidence" value="ECO:0007669"/>
    <property type="project" value="InterPro"/>
</dbReference>
<gene>
    <name evidence="3" type="ORF">Deia_00367</name>
</gene>
<evidence type="ECO:0000256" key="1">
    <source>
        <dbReference type="PIRSR" id="PIRSR007531-1"/>
    </source>
</evidence>
<feature type="active site" evidence="1">
    <location>
        <position position="34"/>
    </location>
</feature>
<dbReference type="AlphaFoldDB" id="A0A5B8XFZ4"/>
<protein>
    <submittedName>
        <fullName evidence="3">Chloramphenicol 3-O phosphotransferase</fullName>
    </submittedName>
</protein>
<keyword evidence="3" id="KW-0808">Transferase</keyword>
<evidence type="ECO:0000313" key="3">
    <source>
        <dbReference type="EMBL" id="QED23171.1"/>
    </source>
</evidence>
<evidence type="ECO:0000256" key="2">
    <source>
        <dbReference type="PIRSR" id="PIRSR007531-2"/>
    </source>
</evidence>
<proteinExistence type="predicted"/>
<dbReference type="Proteomes" id="UP000321934">
    <property type="component" value="Chromosome"/>
</dbReference>
<dbReference type="InterPro" id="IPR027417">
    <property type="entry name" value="P-loop_NTPase"/>
</dbReference>
<dbReference type="RefSeq" id="WP_146820461.1">
    <property type="nucleotide sequence ID" value="NZ_CP029077.1"/>
</dbReference>
<dbReference type="InterPro" id="IPR012853">
    <property type="entry name" value="CPT"/>
</dbReference>
<dbReference type="SUPFAM" id="SSF52540">
    <property type="entry name" value="P-loop containing nucleoside triphosphate hydrolases"/>
    <property type="match status" value="1"/>
</dbReference>
<evidence type="ECO:0000313" key="4">
    <source>
        <dbReference type="Proteomes" id="UP000321934"/>
    </source>
</evidence>
<feature type="binding site" evidence="2">
    <location>
        <begin position="7"/>
        <end position="14"/>
    </location>
    <ligand>
        <name>ATP</name>
        <dbReference type="ChEBI" id="CHEBI:30616"/>
    </ligand>
</feature>
<dbReference type="OrthoDB" id="67453at2"/>
<reference evidence="3 4" key="1">
    <citation type="journal article" date="2019" name="ISME J.">
        <title>Deianiraea, an extracellular bacterium associated with the ciliate Paramecium, suggests an alternative scenario for the evolution of Rickettsiales.</title>
        <authorList>
            <person name="Castelli M."/>
            <person name="Sabaneyeva E."/>
            <person name="Lanzoni O."/>
            <person name="Lebedeva N."/>
            <person name="Floriano A.M."/>
            <person name="Gaiarsa S."/>
            <person name="Benken K."/>
            <person name="Modeo L."/>
            <person name="Bandi C."/>
            <person name="Potekhin A."/>
            <person name="Sassera D."/>
            <person name="Petroni G."/>
        </authorList>
    </citation>
    <scope>NUCLEOTIDE SEQUENCE [LARGE SCALE GENOMIC DNA]</scope>
    <source>
        <strain evidence="3">CyL4-1</strain>
    </source>
</reference>
<accession>A0A5B8XFZ4</accession>
<organism evidence="3 4">
    <name type="scientific">Candidatus Deianiraea vastatrix</name>
    <dbReference type="NCBI Taxonomy" id="2163644"/>
    <lineage>
        <taxon>Bacteria</taxon>
        <taxon>Pseudomonadati</taxon>
        <taxon>Pseudomonadota</taxon>
        <taxon>Alphaproteobacteria</taxon>
        <taxon>Rickettsiales</taxon>
        <taxon>Candidatus Deianiraeaceae</taxon>
        <taxon>Candidatus Deianiraea</taxon>
    </lineage>
</organism>
<dbReference type="PIRSF" id="PIRSF007531">
    <property type="entry name" value="CPT"/>
    <property type="match status" value="1"/>
</dbReference>
<dbReference type="GO" id="GO:0016740">
    <property type="term" value="F:transferase activity"/>
    <property type="evidence" value="ECO:0007669"/>
    <property type="project" value="UniProtKB-KW"/>
</dbReference>
<dbReference type="Pfam" id="PF07931">
    <property type="entry name" value="CPT"/>
    <property type="match status" value="1"/>
</dbReference>
<dbReference type="EMBL" id="CP029077">
    <property type="protein sequence ID" value="QED23171.1"/>
    <property type="molecule type" value="Genomic_DNA"/>
</dbReference>
<keyword evidence="4" id="KW-1185">Reference proteome</keyword>
<dbReference type="Gene3D" id="3.40.50.300">
    <property type="entry name" value="P-loop containing nucleotide triphosphate hydrolases"/>
    <property type="match status" value="1"/>
</dbReference>
<sequence length="192" mass="21613">MIILLNGTSSVGKSSIANEIHAITKEPFLIFCMDAFFAMLHPRYDGLGKDHIEKRKGDGKLGFYTSDTQTGYRIESGELGFKVDLALPEAIAVTAKTGLNLIVPVVISNYKCLSNYKKALQELKYVLIYVDCKRDEIQRRETARGDRLQGTSLDLLDRFETKNEYDFKVDSTSTSSRELAIAILNNFNIEML</sequence>